<dbReference type="Proteomes" id="UP000295134">
    <property type="component" value="Chromosome"/>
</dbReference>
<dbReference type="GeneID" id="96877578"/>
<sequence length="210" mass="22731">MPSKYPPIILNGGIAKDIPGNSLPIAVFTEALSIVGGVLQGNVSASTKFYPMAGTTLIQQDIGNYNFFNQITAANAVIKKPNRIIMQMITPVNTSGNKYTKKVLTFGALKSALDSHNQAGGSYTILTPAHIYTGCLMRNFVDSSTLSSENKQTQYSWMLEFEQPVLAYRELEQTLTNVLQKFQGELPSGGEIAWSGLKNAVSDGISNIFG</sequence>
<organism evidence="1 2">
    <name type="scientific">Arsenophonus nasoniae</name>
    <name type="common">son-killer infecting Nasonia vitripennis</name>
    <dbReference type="NCBI Taxonomy" id="638"/>
    <lineage>
        <taxon>Bacteria</taxon>
        <taxon>Pseudomonadati</taxon>
        <taxon>Pseudomonadota</taxon>
        <taxon>Gammaproteobacteria</taxon>
        <taxon>Enterobacterales</taxon>
        <taxon>Morganellaceae</taxon>
        <taxon>Arsenophonus</taxon>
    </lineage>
</organism>
<dbReference type="EMBL" id="CP038613">
    <property type="protein sequence ID" value="QBY43971.1"/>
    <property type="molecule type" value="Genomic_DNA"/>
</dbReference>
<protein>
    <submittedName>
        <fullName evidence="1">Uncharacterized protein</fullName>
    </submittedName>
</protein>
<reference evidence="1 2" key="1">
    <citation type="submission" date="2019-03" db="EMBL/GenBank/DDBJ databases">
        <title>Long-read sequencing reveals hyperdense prophage content in a complex bacterial symbiont genome.</title>
        <authorList>
            <person name="Frost C.L."/>
            <person name="Siozios S."/>
            <person name="Nadal-Jimenez P."/>
            <person name="Brockhurst M.A."/>
            <person name="King K.C."/>
            <person name="Darby A.C."/>
            <person name="Hurst G.D.D."/>
        </authorList>
    </citation>
    <scope>NUCLEOTIDE SEQUENCE [LARGE SCALE GENOMIC DNA]</scope>
    <source>
        <strain evidence="1 2">FIN</strain>
    </source>
</reference>
<gene>
    <name evidence="1" type="ORF">ArsFIN_25440</name>
</gene>
<name>A0A4P7KVB5_9GAMM</name>
<dbReference type="AlphaFoldDB" id="A0A4P7KVB5"/>
<dbReference type="RefSeq" id="WP_246067204.1">
    <property type="nucleotide sequence ID" value="NZ_CP038613.1"/>
</dbReference>
<evidence type="ECO:0000313" key="2">
    <source>
        <dbReference type="Proteomes" id="UP000295134"/>
    </source>
</evidence>
<evidence type="ECO:0000313" key="1">
    <source>
        <dbReference type="EMBL" id="QBY43971.1"/>
    </source>
</evidence>
<dbReference type="KEGG" id="ans:ArsFIN_25440"/>
<proteinExistence type="predicted"/>
<accession>A0A4P7KVB5</accession>